<protein>
    <recommendedName>
        <fullName evidence="4">Capsid protein</fullName>
    </recommendedName>
    <alternativeName>
        <fullName evidence="9">Coat protein</fullName>
    </alternativeName>
</protein>
<evidence type="ECO:0000256" key="6">
    <source>
        <dbReference type="ARBA" id="ARBA00022561"/>
    </source>
</evidence>
<feature type="region of interest" description="Disordered" evidence="10">
    <location>
        <begin position="72"/>
        <end position="95"/>
    </location>
</feature>
<dbReference type="PRINTS" id="PR00232">
    <property type="entry name" value="POTXCARLCOAT"/>
</dbReference>
<comment type="function">
    <text evidence="1">Required for genome encapsidation. Forms ribonucleoprotein complexes along with TGB1 helicase and viral RNA.</text>
</comment>
<proteinExistence type="inferred from homology"/>
<dbReference type="InterPro" id="IPR013569">
    <property type="entry name" value="Carlavirus_coat_N"/>
</dbReference>
<evidence type="ECO:0000259" key="11">
    <source>
        <dbReference type="PROSITE" id="PS00418"/>
    </source>
</evidence>
<comment type="similarity">
    <text evidence="3">Belongs to the potexviruses coat protein family.</text>
</comment>
<dbReference type="EMBL" id="KR086399">
    <property type="protein sequence ID" value="AMQ09628.1"/>
    <property type="molecule type" value="Genomic_RNA"/>
</dbReference>
<comment type="subcellular location">
    <subcellularLocation>
        <location evidence="2">Virion</location>
    </subcellularLocation>
</comment>
<keyword evidence="6 12" id="KW-0167">Capsid protein</keyword>
<dbReference type="Pfam" id="PF08358">
    <property type="entry name" value="Flexi_CP_N"/>
    <property type="match status" value="1"/>
</dbReference>
<reference evidence="12" key="1">
    <citation type="journal article" date="2016" name="PLoS ONE">
        <title>Mixed Infections of Four Viruses, the Incidence and Phylogenetic Relationships of Sweet Potato Chlorotic Fleck Virus (Betaflexiviridae) Isolates in Wild Species and Sweetpotatoes in Uganda and Evidence of Distinct Isolates in East Africa.</title>
        <authorList>
            <person name="Tugume A.K."/>
            <person name="Mukasa S.B."/>
            <person name="Valkonen J.P."/>
        </authorList>
    </citation>
    <scope>NUCLEOTIDE SEQUENCE</scope>
    <source>
        <strain evidence="12">BUSH42</strain>
    </source>
</reference>
<dbReference type="Pfam" id="PF00286">
    <property type="entry name" value="Flexi_CP"/>
    <property type="match status" value="1"/>
</dbReference>
<evidence type="ECO:0000256" key="3">
    <source>
        <dbReference type="ARBA" id="ARBA00007202"/>
    </source>
</evidence>
<dbReference type="GO" id="GO:0005198">
    <property type="term" value="F:structural molecule activity"/>
    <property type="evidence" value="ECO:0007669"/>
    <property type="project" value="InterPro"/>
</dbReference>
<evidence type="ECO:0000313" key="12">
    <source>
        <dbReference type="EMBL" id="AMQ09628.1"/>
    </source>
</evidence>
<name>A0A1L2D3D5_9VIRU</name>
<evidence type="ECO:0000256" key="1">
    <source>
        <dbReference type="ARBA" id="ARBA00004032"/>
    </source>
</evidence>
<sequence>MFAGESQEQFKERLDKYNRIRREARDEGKSSPEVKVLLDLEVEEDKKRFAHKEPTKNSSPQVFQSHILGAPMAAKEADTMDKAESSKGKEKAGGQTTTLEGLNEVKAAQGEISDQQLMKHDALIKWYMENYRPSDVVNPLMQSGDKHVTLSDNLKEDAANIYSRPNFNTLLKWNREPVSQSIATAEDIAQIEAMLVGLGIPQERVRTAILDIVLYAAHSSSSPQQLYEGDIDFRDANFKEAISRSSVAAVIKDKSTIRKVCRLFAPVVWSYMIINNEPPSGWQAKGFPENAKFAAFDTFDFVTNHAAIKPLEGIARPPNSVEYIAAQTSKRILIDKARRNEKLSNYEASVTGGQQACEIKTELKGNGKCK</sequence>
<evidence type="ECO:0000256" key="8">
    <source>
        <dbReference type="ARBA" id="ARBA00023274"/>
    </source>
</evidence>
<keyword evidence="7" id="KW-0946">Virion</keyword>
<evidence type="ECO:0000256" key="4">
    <source>
        <dbReference type="ARBA" id="ARBA00018091"/>
    </source>
</evidence>
<evidence type="ECO:0000256" key="7">
    <source>
        <dbReference type="ARBA" id="ARBA00022844"/>
    </source>
</evidence>
<feature type="domain" description="Potexviruses and carlaviruses coat protein" evidence="11">
    <location>
        <begin position="292"/>
        <end position="307"/>
    </location>
</feature>
<keyword evidence="5" id="KW-1139">Helical capsid protein</keyword>
<dbReference type="GO" id="GO:1990904">
    <property type="term" value="C:ribonucleoprotein complex"/>
    <property type="evidence" value="ECO:0007669"/>
    <property type="project" value="UniProtKB-KW"/>
</dbReference>
<dbReference type="PROSITE" id="PS00418">
    <property type="entry name" value="POTEX_CARLAVIRUS_COAT"/>
    <property type="match status" value="1"/>
</dbReference>
<accession>A0A1L2D3D5</accession>
<evidence type="ECO:0000256" key="9">
    <source>
        <dbReference type="ARBA" id="ARBA00031336"/>
    </source>
</evidence>
<evidence type="ECO:0000256" key="2">
    <source>
        <dbReference type="ARBA" id="ARBA00004328"/>
    </source>
</evidence>
<feature type="compositionally biased region" description="Basic and acidic residues" evidence="10">
    <location>
        <begin position="75"/>
        <end position="92"/>
    </location>
</feature>
<organism evidence="12">
    <name type="scientific">Sweet potato chlorotic fleck virus</name>
    <dbReference type="NCBI Taxonomy" id="263004"/>
    <lineage>
        <taxon>Viruses</taxon>
        <taxon>Riboviria</taxon>
        <taxon>Orthornavirae</taxon>
        <taxon>Kitrinoviricota</taxon>
        <taxon>Alsuviricetes</taxon>
        <taxon>Tymovirales</taxon>
        <taxon>Betaflexiviridae</taxon>
        <taxon>Quinvirinae</taxon>
        <taxon>Carlavirus</taxon>
        <taxon>Carlavirus chloroipomoeae</taxon>
    </lineage>
</organism>
<dbReference type="InterPro" id="IPR000052">
    <property type="entry name" value="Pltvir_coat"/>
</dbReference>
<dbReference type="GO" id="GO:0019029">
    <property type="term" value="C:helical viral capsid"/>
    <property type="evidence" value="ECO:0007669"/>
    <property type="project" value="UniProtKB-KW"/>
</dbReference>
<evidence type="ECO:0000256" key="10">
    <source>
        <dbReference type="SAM" id="MobiDB-lite"/>
    </source>
</evidence>
<evidence type="ECO:0000256" key="5">
    <source>
        <dbReference type="ARBA" id="ARBA00022497"/>
    </source>
</evidence>
<keyword evidence="8" id="KW-0687">Ribonucleoprotein</keyword>
<gene>
    <name evidence="12" type="primary">CP</name>
</gene>